<evidence type="ECO:0000256" key="7">
    <source>
        <dbReference type="PROSITE-ProRule" id="PRU01360"/>
    </source>
</evidence>
<name>A0AAP2GVM3_9BACT</name>
<dbReference type="GO" id="GO:0009279">
    <property type="term" value="C:cell outer membrane"/>
    <property type="evidence" value="ECO:0007669"/>
    <property type="project" value="UniProtKB-SubCell"/>
</dbReference>
<dbReference type="Proteomes" id="UP001319080">
    <property type="component" value="Unassembled WGS sequence"/>
</dbReference>
<dbReference type="SUPFAM" id="SSF56935">
    <property type="entry name" value="Porins"/>
    <property type="match status" value="1"/>
</dbReference>
<dbReference type="NCBIfam" id="TIGR04056">
    <property type="entry name" value="OMP_RagA_SusC"/>
    <property type="match status" value="1"/>
</dbReference>
<keyword evidence="2 7" id="KW-0813">Transport</keyword>
<dbReference type="Pfam" id="PF07715">
    <property type="entry name" value="Plug"/>
    <property type="match status" value="1"/>
</dbReference>
<evidence type="ECO:0000313" key="11">
    <source>
        <dbReference type="Proteomes" id="UP001319080"/>
    </source>
</evidence>
<comment type="similarity">
    <text evidence="7">Belongs to the TonB-dependent receptor family.</text>
</comment>
<feature type="domain" description="TonB-dependent receptor plug" evidence="9">
    <location>
        <begin position="134"/>
        <end position="239"/>
    </location>
</feature>
<comment type="caution">
    <text evidence="10">The sequence shown here is derived from an EMBL/GenBank/DDBJ whole genome shotgun (WGS) entry which is preliminary data.</text>
</comment>
<dbReference type="InterPro" id="IPR023996">
    <property type="entry name" value="TonB-dep_OMP_SusC/RagA"/>
</dbReference>
<comment type="subcellular location">
    <subcellularLocation>
        <location evidence="1 7">Cell outer membrane</location>
        <topology evidence="1 7">Multi-pass membrane protein</topology>
    </subcellularLocation>
</comment>
<evidence type="ECO:0000256" key="5">
    <source>
        <dbReference type="ARBA" id="ARBA00023136"/>
    </source>
</evidence>
<evidence type="ECO:0000256" key="3">
    <source>
        <dbReference type="ARBA" id="ARBA00022452"/>
    </source>
</evidence>
<feature type="chain" id="PRO_5042954170" evidence="8">
    <location>
        <begin position="29"/>
        <end position="1093"/>
    </location>
</feature>
<protein>
    <submittedName>
        <fullName evidence="10">TonB-dependent receptor</fullName>
    </submittedName>
</protein>
<keyword evidence="8" id="KW-0732">Signal</keyword>
<dbReference type="AlphaFoldDB" id="A0AAP2GVM3"/>
<evidence type="ECO:0000259" key="9">
    <source>
        <dbReference type="Pfam" id="PF07715"/>
    </source>
</evidence>
<organism evidence="10 11">
    <name type="scientific">Dawidia cretensis</name>
    <dbReference type="NCBI Taxonomy" id="2782350"/>
    <lineage>
        <taxon>Bacteria</taxon>
        <taxon>Pseudomonadati</taxon>
        <taxon>Bacteroidota</taxon>
        <taxon>Cytophagia</taxon>
        <taxon>Cytophagales</taxon>
        <taxon>Chryseotaleaceae</taxon>
        <taxon>Dawidia</taxon>
    </lineage>
</organism>
<keyword evidence="6 7" id="KW-0998">Cell outer membrane</keyword>
<gene>
    <name evidence="10" type="ORF">KK062_20990</name>
</gene>
<proteinExistence type="inferred from homology"/>
<dbReference type="InterPro" id="IPR039426">
    <property type="entry name" value="TonB-dep_rcpt-like"/>
</dbReference>
<dbReference type="Pfam" id="PF13715">
    <property type="entry name" value="CarbopepD_reg_2"/>
    <property type="match status" value="1"/>
</dbReference>
<dbReference type="InterPro" id="IPR012910">
    <property type="entry name" value="Plug_dom"/>
</dbReference>
<evidence type="ECO:0000256" key="4">
    <source>
        <dbReference type="ARBA" id="ARBA00022692"/>
    </source>
</evidence>
<dbReference type="PROSITE" id="PS52016">
    <property type="entry name" value="TONB_DEPENDENT_REC_3"/>
    <property type="match status" value="1"/>
</dbReference>
<evidence type="ECO:0000256" key="2">
    <source>
        <dbReference type="ARBA" id="ARBA00022448"/>
    </source>
</evidence>
<evidence type="ECO:0000256" key="1">
    <source>
        <dbReference type="ARBA" id="ARBA00004571"/>
    </source>
</evidence>
<dbReference type="NCBIfam" id="TIGR04057">
    <property type="entry name" value="SusC_RagA_signa"/>
    <property type="match status" value="1"/>
</dbReference>
<keyword evidence="11" id="KW-1185">Reference proteome</keyword>
<evidence type="ECO:0000256" key="6">
    <source>
        <dbReference type="ARBA" id="ARBA00023237"/>
    </source>
</evidence>
<dbReference type="InterPro" id="IPR036942">
    <property type="entry name" value="Beta-barrel_TonB_sf"/>
</dbReference>
<dbReference type="InterPro" id="IPR037066">
    <property type="entry name" value="Plug_dom_sf"/>
</dbReference>
<evidence type="ECO:0000256" key="8">
    <source>
        <dbReference type="SAM" id="SignalP"/>
    </source>
</evidence>
<dbReference type="InterPro" id="IPR023997">
    <property type="entry name" value="TonB-dep_OMP_SusC/RagA_CS"/>
</dbReference>
<dbReference type="InterPro" id="IPR008969">
    <property type="entry name" value="CarboxyPept-like_regulatory"/>
</dbReference>
<keyword evidence="5 7" id="KW-0472">Membrane</keyword>
<dbReference type="Gene3D" id="2.60.40.1120">
    <property type="entry name" value="Carboxypeptidase-like, regulatory domain"/>
    <property type="match status" value="1"/>
</dbReference>
<keyword evidence="3 7" id="KW-1134">Transmembrane beta strand</keyword>
<dbReference type="SUPFAM" id="SSF49464">
    <property type="entry name" value="Carboxypeptidase regulatory domain-like"/>
    <property type="match status" value="1"/>
</dbReference>
<reference evidence="10 11" key="1">
    <citation type="submission" date="2021-05" db="EMBL/GenBank/DDBJ databases">
        <title>A Polyphasic approach of four new species of the genus Ohtaekwangia: Ohtaekwangia histidinii sp. nov., Ohtaekwangia cretensis sp. nov., Ohtaekwangia indiensis sp. nov., Ohtaekwangia reichenbachii sp. nov. from diverse environment.</title>
        <authorList>
            <person name="Octaviana S."/>
        </authorList>
    </citation>
    <scope>NUCLEOTIDE SEQUENCE [LARGE SCALE GENOMIC DNA]</scope>
    <source>
        <strain evidence="10 11">PWU5</strain>
    </source>
</reference>
<dbReference type="Gene3D" id="2.40.170.20">
    <property type="entry name" value="TonB-dependent receptor, beta-barrel domain"/>
    <property type="match status" value="1"/>
</dbReference>
<accession>A0AAP2GVM3</accession>
<keyword evidence="4 7" id="KW-0812">Transmembrane</keyword>
<dbReference type="EMBL" id="JAHESE010000025">
    <property type="protein sequence ID" value="MBT1710730.1"/>
    <property type="molecule type" value="Genomic_DNA"/>
</dbReference>
<evidence type="ECO:0000313" key="10">
    <source>
        <dbReference type="EMBL" id="MBT1710730.1"/>
    </source>
</evidence>
<keyword evidence="10" id="KW-0675">Receptor</keyword>
<sequence length="1093" mass="119585">MSRIFTNKLLHAIACLLLVVFCYAHLHAAGETGSPAFLQQRKEVSGKITDTETGEPIPGATVQIKGTSLGAITDAAGVFSLSVPDDATTLVVSFLGYKTVEQTIGTSTMLQIALESDTQALDEFVVVGYQTMRKSDVTGAIASVKAGELNRTSPTLGQALVGKVAGVQISQVTGAPYKSTKIRVRGTSSINASSDPLYVIDGYPQNGDPFINMEDVESIEVLKDAASAAIYGSRASGGVILITTKRGKEEKPTITYDYQFGVNQLARKVDVLNARQFYDLFVDAHNKTYKDLVTSQGKVWNDDMVRDDNATRTAYTNNTNANTIRIPEYMYDFGSGTIKDPEYDTDWQDELYRNAINSRHNLSVVGGRNGVRYAVSGGYQDQEGIIVNTGLKKYNLRSNLDIDISKRMTVGASLAYTDTESNEVTEGRFQQSPVMAALIYLPFLPAYNEDGTPAQYGMSSQSADYAFQNDIENPVAYMEKVRNFRKTTRATYNVYGQYKIIEPLVARLSFGTYNYTENWEYYRPTSITSSTFAPYSPQAIAAANARNTRSDERDYLTEFTLNYNKKFDKLGVSGVLGASAQSHYTDVIDVTANGFTDDKVPYVTGGGADPSNFTRNSGTGITEYTMASAFGRVNLNYLDRYHLTATFRGDGSSLFGPENRWAYFPSVSGGWTVSDESFYKNLAGEQSSLKIRASWGLSGNNGIGAYNFQQTMSKGGVVIGNNVVTAMYPGPFRDNELGWESTSQTNLGVDVGLFGGRLSVIANYYDSYTYNLLFSKPITAVSGTTSMLTNLPDSKINNRGIDLQLDGLIASSTDYEIRAGGNFSLNRNKVLDLGGASTIITNGAERSYMTHITEEGQPIGMFYGFQVAGMVMTQEEADAMNNGTGHAPSSSQSTKVQPGDLYFVDVKPDGIINDNDKTIIGSPHPKFIYGFNLSGRYKRFDISASANGTYGNKVLDGQNYYNLNMEGSGNQYAIVDERFRTPANPGGGEVYRASRGGTQSNSTRLSSFYLNDGSFLRITNVTIGYTWNTAALTSNTISNVRFYVSSDNLHTFQKYRGYNPEVDYANGGNLTPGVDYGKYPLMRSYNAGIRVQF</sequence>
<feature type="signal peptide" evidence="8">
    <location>
        <begin position="1"/>
        <end position="28"/>
    </location>
</feature>
<dbReference type="RefSeq" id="WP_254086305.1">
    <property type="nucleotide sequence ID" value="NZ_JAHESE010000025.1"/>
</dbReference>
<dbReference type="Gene3D" id="2.170.130.10">
    <property type="entry name" value="TonB-dependent receptor, plug domain"/>
    <property type="match status" value="1"/>
</dbReference>